<dbReference type="Pfam" id="PF12937">
    <property type="entry name" value="F-box-like"/>
    <property type="match status" value="1"/>
</dbReference>
<dbReference type="PROSITE" id="PS50005">
    <property type="entry name" value="TPR"/>
    <property type="match status" value="1"/>
</dbReference>
<dbReference type="AlphaFoldDB" id="A0A915IYI8"/>
<dbReference type="InterPro" id="IPR036047">
    <property type="entry name" value="F-box-like_dom_sf"/>
</dbReference>
<dbReference type="InterPro" id="IPR019734">
    <property type="entry name" value="TPR_rpt"/>
</dbReference>
<dbReference type="Gene3D" id="1.20.1280.50">
    <property type="match status" value="1"/>
</dbReference>
<keyword evidence="3" id="KW-1185">Reference proteome</keyword>
<evidence type="ECO:0000256" key="1">
    <source>
        <dbReference type="PROSITE-ProRule" id="PRU00339"/>
    </source>
</evidence>
<dbReference type="Gene3D" id="3.80.10.10">
    <property type="entry name" value="Ribonuclease Inhibitor"/>
    <property type="match status" value="1"/>
</dbReference>
<dbReference type="WBParaSite" id="nRc.2.0.1.t18894-RA">
    <property type="protein sequence ID" value="nRc.2.0.1.t18894-RA"/>
    <property type="gene ID" value="nRc.2.0.1.g18894"/>
</dbReference>
<dbReference type="SUPFAM" id="SSF52047">
    <property type="entry name" value="RNI-like"/>
    <property type="match status" value="1"/>
</dbReference>
<dbReference type="SMART" id="SM00256">
    <property type="entry name" value="FBOX"/>
    <property type="match status" value="1"/>
</dbReference>
<sequence>MDWDTITNLFSYAKENMDKMCLEISLENWTLALNSSDQTIKCLEEILNSVYHCLSYALFNRAKAFLGSKKFFRSKRDCERILATSVSSRDLGIEHASATFDADVFTIFGQCLYGLSQIDIAKSAFRQALILDPHNLEAKQNLDKCVNLNVPTLPSLQKLPDELWIQIFAKLDVSSRVRSELVCKKWSALTPYSWYKVKLVPDDVWPSKSSSIPPPYFVGILKKCGRFTGESLVEASQALTEIRLHFTNSCPCVTDKALSKITDKLGPNLEHFKLFSDWDSFVGEKALCDFLDICSNLTTIKLGCLGQCHTEIMDLEALTSLSKFKNLTDFRLDVVNGLPWASLLPTYARQNGSTLKILALNAVHASELPSILELFPRLEQLCMWNSVDIKAATLVDLIQKFKDSKTNPIKLIASCYQVQMDQPLRAVLKKVPQFSVGCYYEHNPCDLA</sequence>
<organism evidence="3 4">
    <name type="scientific">Romanomermis culicivorax</name>
    <name type="common">Nematode worm</name>
    <dbReference type="NCBI Taxonomy" id="13658"/>
    <lineage>
        <taxon>Eukaryota</taxon>
        <taxon>Metazoa</taxon>
        <taxon>Ecdysozoa</taxon>
        <taxon>Nematoda</taxon>
        <taxon>Enoplea</taxon>
        <taxon>Dorylaimia</taxon>
        <taxon>Mermithida</taxon>
        <taxon>Mermithoidea</taxon>
        <taxon>Mermithidae</taxon>
        <taxon>Romanomermis</taxon>
    </lineage>
</organism>
<name>A0A915IYI8_ROMCU</name>
<feature type="domain" description="F-box" evidence="2">
    <location>
        <begin position="153"/>
        <end position="197"/>
    </location>
</feature>
<evidence type="ECO:0000313" key="3">
    <source>
        <dbReference type="Proteomes" id="UP000887565"/>
    </source>
</evidence>
<evidence type="ECO:0000259" key="2">
    <source>
        <dbReference type="PROSITE" id="PS50181"/>
    </source>
</evidence>
<dbReference type="InterPro" id="IPR001810">
    <property type="entry name" value="F-box_dom"/>
</dbReference>
<dbReference type="SUPFAM" id="SSF81383">
    <property type="entry name" value="F-box domain"/>
    <property type="match status" value="1"/>
</dbReference>
<dbReference type="InterPro" id="IPR032675">
    <property type="entry name" value="LRR_dom_sf"/>
</dbReference>
<accession>A0A915IYI8</accession>
<dbReference type="SMART" id="SM00028">
    <property type="entry name" value="TPR"/>
    <property type="match status" value="2"/>
</dbReference>
<dbReference type="Gene3D" id="1.25.40.10">
    <property type="entry name" value="Tetratricopeptide repeat domain"/>
    <property type="match status" value="1"/>
</dbReference>
<dbReference type="PROSITE" id="PS50181">
    <property type="entry name" value="FBOX"/>
    <property type="match status" value="1"/>
</dbReference>
<feature type="repeat" description="TPR" evidence="1">
    <location>
        <begin position="102"/>
        <end position="135"/>
    </location>
</feature>
<reference evidence="4" key="1">
    <citation type="submission" date="2022-11" db="UniProtKB">
        <authorList>
            <consortium name="WormBaseParasite"/>
        </authorList>
    </citation>
    <scope>IDENTIFICATION</scope>
</reference>
<dbReference type="SUPFAM" id="SSF48452">
    <property type="entry name" value="TPR-like"/>
    <property type="match status" value="1"/>
</dbReference>
<dbReference type="InterPro" id="IPR011990">
    <property type="entry name" value="TPR-like_helical_dom_sf"/>
</dbReference>
<dbReference type="Proteomes" id="UP000887565">
    <property type="component" value="Unplaced"/>
</dbReference>
<protein>
    <submittedName>
        <fullName evidence="4">F-box domain-containing protein</fullName>
    </submittedName>
</protein>
<dbReference type="CDD" id="cd09917">
    <property type="entry name" value="F-box_SF"/>
    <property type="match status" value="1"/>
</dbReference>
<proteinExistence type="predicted"/>
<keyword evidence="1" id="KW-0802">TPR repeat</keyword>
<evidence type="ECO:0000313" key="4">
    <source>
        <dbReference type="WBParaSite" id="nRc.2.0.1.t18894-RA"/>
    </source>
</evidence>